<dbReference type="KEGG" id="abaw:D5400_16345"/>
<keyword evidence="9" id="KW-1185">Reference proteome</keyword>
<comment type="function">
    <text evidence="6">Binds the cellulose synthase activator, bis-(3'-5') cyclic diguanylic acid (c-di-GMP).</text>
</comment>
<gene>
    <name evidence="8" type="ORF">D5400_16345</name>
</gene>
<feature type="transmembrane region" description="Helical" evidence="6">
    <location>
        <begin position="787"/>
        <end position="809"/>
    </location>
</feature>
<dbReference type="AlphaFoldDB" id="A0A3S9B704"/>
<dbReference type="GO" id="GO:0030244">
    <property type="term" value="P:cellulose biosynthetic process"/>
    <property type="evidence" value="ECO:0007669"/>
    <property type="project" value="UniProtKB-KW"/>
</dbReference>
<organism evidence="8 9">
    <name type="scientific">Georhizobium profundi</name>
    <dbReference type="NCBI Taxonomy" id="2341112"/>
    <lineage>
        <taxon>Bacteria</taxon>
        <taxon>Pseudomonadati</taxon>
        <taxon>Pseudomonadota</taxon>
        <taxon>Alphaproteobacteria</taxon>
        <taxon>Hyphomicrobiales</taxon>
        <taxon>Rhizobiaceae</taxon>
        <taxon>Georhizobium</taxon>
    </lineage>
</organism>
<dbReference type="PANTHER" id="PTHR39083:SF1">
    <property type="entry name" value="CYCLIC DI-GMP-BINDING PROTEIN"/>
    <property type="match status" value="1"/>
</dbReference>
<dbReference type="InterPro" id="IPR018513">
    <property type="entry name" value="Cell_synthase_bac"/>
</dbReference>
<dbReference type="GO" id="GO:0006011">
    <property type="term" value="P:UDP-alpha-D-glucose metabolic process"/>
    <property type="evidence" value="ECO:0007669"/>
    <property type="project" value="InterPro"/>
</dbReference>
<keyword evidence="2 6" id="KW-1003">Cell membrane</keyword>
<evidence type="ECO:0000313" key="8">
    <source>
        <dbReference type="EMBL" id="AZN72631.1"/>
    </source>
</evidence>
<dbReference type="Pfam" id="PF03170">
    <property type="entry name" value="BcsB"/>
    <property type="match status" value="1"/>
</dbReference>
<evidence type="ECO:0000256" key="4">
    <source>
        <dbReference type="ARBA" id="ARBA00022989"/>
    </source>
</evidence>
<feature type="region of interest" description="Disordered" evidence="7">
    <location>
        <begin position="21"/>
        <end position="96"/>
    </location>
</feature>
<comment type="pathway">
    <text evidence="6">Glycan metabolism; bacterial cellulose biosynthesis.</text>
</comment>
<protein>
    <recommendedName>
        <fullName evidence="6">Cyclic di-GMP-binding protein</fullName>
    </recommendedName>
    <alternativeName>
        <fullName evidence="6">Cellulose synthase regulatory subunit</fullName>
    </alternativeName>
</protein>
<reference evidence="8 9" key="1">
    <citation type="submission" date="2018-09" db="EMBL/GenBank/DDBJ databases">
        <title>Marinorhizobium profundi gen. nov., sp. nov., isolated from a deep-sea sediment sample from the New Britain Trench and proposal of Marinorhizobiaceae fam. nov. in the order Rhizobiales of the class Alphaproteobacteria.</title>
        <authorList>
            <person name="Cao J."/>
        </authorList>
    </citation>
    <scope>NUCLEOTIDE SEQUENCE [LARGE SCALE GENOMIC DNA]</scope>
    <source>
        <strain evidence="8 9">WS11</strain>
    </source>
</reference>
<keyword evidence="4 6" id="KW-1133">Transmembrane helix</keyword>
<dbReference type="UniPathway" id="UPA00694"/>
<feature type="signal peptide" evidence="6">
    <location>
        <begin position="1"/>
        <end position="19"/>
    </location>
</feature>
<evidence type="ECO:0000256" key="6">
    <source>
        <dbReference type="RuleBase" id="RU365021"/>
    </source>
</evidence>
<dbReference type="GO" id="GO:0005886">
    <property type="term" value="C:plasma membrane"/>
    <property type="evidence" value="ECO:0007669"/>
    <property type="project" value="UniProtKB-SubCell"/>
</dbReference>
<keyword evidence="3 6" id="KW-0812">Transmembrane</keyword>
<evidence type="ECO:0000256" key="5">
    <source>
        <dbReference type="ARBA" id="ARBA00023136"/>
    </source>
</evidence>
<dbReference type="OrthoDB" id="7615145at2"/>
<comment type="subcellular location">
    <subcellularLocation>
        <location evidence="6">Cell inner membrane</location>
    </subcellularLocation>
    <subcellularLocation>
        <location evidence="1">Cell membrane</location>
        <topology evidence="1">Single-pass membrane protein</topology>
    </subcellularLocation>
</comment>
<evidence type="ECO:0000313" key="9">
    <source>
        <dbReference type="Proteomes" id="UP000268192"/>
    </source>
</evidence>
<keyword evidence="6" id="KW-0973">c-di-GMP</keyword>
<dbReference type="RefSeq" id="WP_126010955.1">
    <property type="nucleotide sequence ID" value="NZ_CP032509.1"/>
</dbReference>
<dbReference type="Gene3D" id="2.60.120.260">
    <property type="entry name" value="Galactose-binding domain-like"/>
    <property type="match status" value="2"/>
</dbReference>
<sequence length="816" mass="86396">MTRTAIALAALLLAADAHAQGTPFDMSPERPIIEEDVAPEAPASPEVSTPERETSEPATPQPVEPPSLSDPDGRSDADTEPSASPAPEPSEPATSAEADTLRYLLPEPLLRLNGEGSRRNWAIYLTEEQAASAVRLNVGYRNAVVVAPEASRLSVSINGVSVLHESIQAPGNPGELTVDLAAGVLQPGRNEISVQAVQRHRTDCSIESTYELWTELDGARTFLAFPTSDAIGLTGVEDLRALSGDMNGSADIAIIAPVLARSDIGAELLRLTQAIALSSSFPDPQFSVAPNEDGLIDGPDLRVFAGTAEDIADLAEIEPAQISGPTLMLVDGEGNTSPKLIVTGQTQQEWLTAITQIAQQVDRPAGAPREFLTTETNWTPNAPMIYEGRALSFAELGIGSEQFSGRRYARAFQFAVPSDFYAGSYGQARILLDAAYTGAVLPGGLINVYVNGNIATSVPMTARRGAVLRQFPIKVTMEHFKPGVNTVLFEVDLITRADEVCAPGATTDTTPRFAIFDTSQFVLPDFARIGQIPNLAAVAGTGYPYNLSQDPVPLMIGRGSTASLSAAANFLARMSVASGRIVPTQLVMSAEIARDRSAIFFGTPASIAGSVLTQVGIDAQAATNWAPARSTGQIGSPVAGESVPVTMEAWRGQMQAGWIARTTESLRNWASETFNITSDMLRFAPEQDAPFVPAEGDTMVVAQSINPSGTGTWTVVTAPDEAGMQQGARELVRNTNWSQLAGHLTAFSADGLPGRVLESGTISLIESQPPSFANYRLIAANWLSSNILSYALALVFVCIVVGAATSGLLSRLGRRR</sequence>
<dbReference type="EMBL" id="CP032509">
    <property type="protein sequence ID" value="AZN72631.1"/>
    <property type="molecule type" value="Genomic_DNA"/>
</dbReference>
<dbReference type="PANTHER" id="PTHR39083">
    <property type="entry name" value="CYCLIC DI-GMP-BINDING PROTEIN"/>
    <property type="match status" value="1"/>
</dbReference>
<evidence type="ECO:0000256" key="2">
    <source>
        <dbReference type="ARBA" id="ARBA00022475"/>
    </source>
</evidence>
<keyword evidence="6" id="KW-0732">Signal</keyword>
<keyword evidence="6" id="KW-0135">Cellulose biosynthesis</keyword>
<name>A0A3S9B704_9HYPH</name>
<evidence type="ECO:0000256" key="7">
    <source>
        <dbReference type="SAM" id="MobiDB-lite"/>
    </source>
</evidence>
<comment type="similarity">
    <text evidence="6">Belongs to the AcsB/BcsB family.</text>
</comment>
<accession>A0A3S9B704</accession>
<keyword evidence="6" id="KW-0997">Cell inner membrane</keyword>
<comment type="subunit">
    <text evidence="6">Tightly associated with the cellulose synthase catalytic subunit.</text>
</comment>
<dbReference type="Proteomes" id="UP000268192">
    <property type="component" value="Chromosome"/>
</dbReference>
<evidence type="ECO:0000256" key="1">
    <source>
        <dbReference type="ARBA" id="ARBA00004162"/>
    </source>
</evidence>
<proteinExistence type="inferred from homology"/>
<keyword evidence="5 6" id="KW-0472">Membrane</keyword>
<feature type="chain" id="PRO_5018822345" description="Cyclic di-GMP-binding protein" evidence="6">
    <location>
        <begin position="20"/>
        <end position="816"/>
    </location>
</feature>
<evidence type="ECO:0000256" key="3">
    <source>
        <dbReference type="ARBA" id="ARBA00022692"/>
    </source>
</evidence>